<comment type="caution">
    <text evidence="5">The sequence shown here is derived from an EMBL/GenBank/DDBJ whole genome shotgun (WGS) entry which is preliminary data.</text>
</comment>
<keyword evidence="1 3" id="KW-0597">Phosphoprotein</keyword>
<evidence type="ECO:0000256" key="1">
    <source>
        <dbReference type="ARBA" id="ARBA00022553"/>
    </source>
</evidence>
<dbReference type="InterPro" id="IPR036388">
    <property type="entry name" value="WH-like_DNA-bd_sf"/>
</dbReference>
<dbReference type="SUPFAM" id="SSF52172">
    <property type="entry name" value="CheY-like"/>
    <property type="match status" value="1"/>
</dbReference>
<evidence type="ECO:0000256" key="3">
    <source>
        <dbReference type="PROSITE-ProRule" id="PRU00169"/>
    </source>
</evidence>
<proteinExistence type="predicted"/>
<dbReference type="InterPro" id="IPR050595">
    <property type="entry name" value="Bact_response_regulator"/>
</dbReference>
<organism evidence="5 6">
    <name type="scientific">Plebeiibacterium sediminum</name>
    <dbReference type="NCBI Taxonomy" id="2992112"/>
    <lineage>
        <taxon>Bacteria</taxon>
        <taxon>Pseudomonadati</taxon>
        <taxon>Bacteroidota</taxon>
        <taxon>Bacteroidia</taxon>
        <taxon>Marinilabiliales</taxon>
        <taxon>Marinilabiliaceae</taxon>
        <taxon>Plebeiibacterium</taxon>
    </lineage>
</organism>
<dbReference type="SMART" id="SM00448">
    <property type="entry name" value="REC"/>
    <property type="match status" value="1"/>
</dbReference>
<reference evidence="5" key="1">
    <citation type="submission" date="2022-10" db="EMBL/GenBank/DDBJ databases">
        <authorList>
            <person name="Yu W.X."/>
        </authorList>
    </citation>
    <scope>NUCLEOTIDE SEQUENCE</scope>
    <source>
        <strain evidence="5">AAT</strain>
    </source>
</reference>
<evidence type="ECO:0000313" key="6">
    <source>
        <dbReference type="Proteomes" id="UP001209229"/>
    </source>
</evidence>
<dbReference type="EMBL" id="JAPDPJ010000006">
    <property type="protein sequence ID" value="MCW3785734.1"/>
    <property type="molecule type" value="Genomic_DNA"/>
</dbReference>
<dbReference type="GO" id="GO:0003677">
    <property type="term" value="F:DNA binding"/>
    <property type="evidence" value="ECO:0007669"/>
    <property type="project" value="UniProtKB-KW"/>
</dbReference>
<dbReference type="InterPro" id="IPR016032">
    <property type="entry name" value="Sig_transdc_resp-reg_C-effctor"/>
</dbReference>
<dbReference type="InterPro" id="IPR011006">
    <property type="entry name" value="CheY-like_superfamily"/>
</dbReference>
<dbReference type="AlphaFoldDB" id="A0AAE3M275"/>
<dbReference type="PANTHER" id="PTHR44591:SF23">
    <property type="entry name" value="CHEY SUBFAMILY"/>
    <property type="match status" value="1"/>
</dbReference>
<dbReference type="PROSITE" id="PS50110">
    <property type="entry name" value="RESPONSE_REGULATORY"/>
    <property type="match status" value="1"/>
</dbReference>
<dbReference type="PANTHER" id="PTHR44591">
    <property type="entry name" value="STRESS RESPONSE REGULATOR PROTEIN 1"/>
    <property type="match status" value="1"/>
</dbReference>
<feature type="modified residue" description="4-aspartylphosphate" evidence="3">
    <location>
        <position position="56"/>
    </location>
</feature>
<dbReference type="GO" id="GO:0006355">
    <property type="term" value="P:regulation of DNA-templated transcription"/>
    <property type="evidence" value="ECO:0007669"/>
    <property type="project" value="InterPro"/>
</dbReference>
<dbReference type="SUPFAM" id="SSF46894">
    <property type="entry name" value="C-terminal effector domain of the bipartite response regulators"/>
    <property type="match status" value="1"/>
</dbReference>
<name>A0AAE3M275_9BACT</name>
<dbReference type="Gene3D" id="3.40.50.2300">
    <property type="match status" value="1"/>
</dbReference>
<gene>
    <name evidence="5" type="ORF">OM075_04610</name>
</gene>
<dbReference type="GO" id="GO:0000160">
    <property type="term" value="P:phosphorelay signal transduction system"/>
    <property type="evidence" value="ECO:0007669"/>
    <property type="project" value="InterPro"/>
</dbReference>
<keyword evidence="6" id="KW-1185">Reference proteome</keyword>
<feature type="domain" description="Response regulatory" evidence="4">
    <location>
        <begin position="5"/>
        <end position="124"/>
    </location>
</feature>
<dbReference type="Gene3D" id="1.10.10.10">
    <property type="entry name" value="Winged helix-like DNA-binding domain superfamily/Winged helix DNA-binding domain"/>
    <property type="match status" value="1"/>
</dbReference>
<evidence type="ECO:0000313" key="5">
    <source>
        <dbReference type="EMBL" id="MCW3785734.1"/>
    </source>
</evidence>
<sequence>MSNFKILIVDDTIGNLKLMVSIFEKYEPEYKIYQTNNPQMALSIAIKTEPDLIITDWNMPSISGIDLIKILKKEDLLKDTPIIMATGVMLSSEDLQTALSAGATDYIRKPLDPVELIARCKSALLISSYYTELVEQKNKDLAESSLHLIKAQRFNRTFASEIEKLKGIILSHPDKAVEKLENIKSELLQEVEEEGWYRFNISFSQVHANFHKKITEEHPTITPAELKLCTFIKLGMANKEIATVLNQTADSIKTSRYRLRKKLNLEGVNLETYLTSF</sequence>
<protein>
    <submittedName>
        <fullName evidence="5">Response regulator</fullName>
    </submittedName>
</protein>
<evidence type="ECO:0000259" key="4">
    <source>
        <dbReference type="PROSITE" id="PS50110"/>
    </source>
</evidence>
<dbReference type="InterPro" id="IPR001789">
    <property type="entry name" value="Sig_transdc_resp-reg_receiver"/>
</dbReference>
<keyword evidence="2" id="KW-0238">DNA-binding</keyword>
<dbReference type="Proteomes" id="UP001209229">
    <property type="component" value="Unassembled WGS sequence"/>
</dbReference>
<evidence type="ECO:0000256" key="2">
    <source>
        <dbReference type="ARBA" id="ARBA00023125"/>
    </source>
</evidence>
<dbReference type="Pfam" id="PF00072">
    <property type="entry name" value="Response_reg"/>
    <property type="match status" value="1"/>
</dbReference>
<dbReference type="RefSeq" id="WP_301189306.1">
    <property type="nucleotide sequence ID" value="NZ_JAPDPJ010000006.1"/>
</dbReference>
<accession>A0AAE3M275</accession>